<dbReference type="PANTHER" id="PTHR30429:SF1">
    <property type="entry name" value="D-METHIONINE-BINDING LIPOPROTEIN METQ-RELATED"/>
    <property type="match status" value="1"/>
</dbReference>
<evidence type="ECO:0000256" key="5">
    <source>
        <dbReference type="ARBA" id="ARBA00023288"/>
    </source>
</evidence>
<dbReference type="AlphaFoldDB" id="A0A644UHB7"/>
<dbReference type="PANTHER" id="PTHR30429">
    <property type="entry name" value="D-METHIONINE-BINDING LIPOPROTEIN METQ"/>
    <property type="match status" value="1"/>
</dbReference>
<proteinExistence type="predicted"/>
<keyword evidence="3" id="KW-0472">Membrane</keyword>
<gene>
    <name evidence="6" type="primary">metQ_6</name>
    <name evidence="6" type="ORF">SDC9_24252</name>
</gene>
<comment type="subcellular location">
    <subcellularLocation>
        <location evidence="1">Membrane</location>
        <topology evidence="1">Lipid-anchor</topology>
    </subcellularLocation>
</comment>
<reference evidence="6" key="1">
    <citation type="submission" date="2019-08" db="EMBL/GenBank/DDBJ databases">
        <authorList>
            <person name="Kucharzyk K."/>
            <person name="Murdoch R.W."/>
            <person name="Higgins S."/>
            <person name="Loffler F."/>
        </authorList>
    </citation>
    <scope>NUCLEOTIDE SEQUENCE</scope>
</reference>
<dbReference type="InterPro" id="IPR004872">
    <property type="entry name" value="Lipoprotein_NlpA"/>
</dbReference>
<dbReference type="EMBL" id="VSSQ01000116">
    <property type="protein sequence ID" value="MPL78388.1"/>
    <property type="molecule type" value="Genomic_DNA"/>
</dbReference>
<keyword evidence="4" id="KW-0564">Palmitate</keyword>
<dbReference type="PIRSF" id="PIRSF002854">
    <property type="entry name" value="MetQ"/>
    <property type="match status" value="1"/>
</dbReference>
<evidence type="ECO:0000256" key="2">
    <source>
        <dbReference type="ARBA" id="ARBA00022729"/>
    </source>
</evidence>
<dbReference type="GO" id="GO:0016020">
    <property type="term" value="C:membrane"/>
    <property type="evidence" value="ECO:0007669"/>
    <property type="project" value="UniProtKB-SubCell"/>
</dbReference>
<keyword evidence="2" id="KW-0732">Signal</keyword>
<protein>
    <submittedName>
        <fullName evidence="6">D-methionine-binding lipoprotein MetQ</fullName>
    </submittedName>
</protein>
<organism evidence="6">
    <name type="scientific">bioreactor metagenome</name>
    <dbReference type="NCBI Taxonomy" id="1076179"/>
    <lineage>
        <taxon>unclassified sequences</taxon>
        <taxon>metagenomes</taxon>
        <taxon>ecological metagenomes</taxon>
    </lineage>
</organism>
<dbReference type="PROSITE" id="PS51257">
    <property type="entry name" value="PROKAR_LIPOPROTEIN"/>
    <property type="match status" value="1"/>
</dbReference>
<dbReference type="Gene3D" id="3.40.190.10">
    <property type="entry name" value="Periplasmic binding protein-like II"/>
    <property type="match status" value="2"/>
</dbReference>
<sequence>MMNKFIKAIITTALCVTALAAMGCGGAKSPEKQLDTSKPIKIGVTPGPHAEIMENVKKMAEKQGLKIELMEFSDYVTPNTALAQGELWGNCFQHKPFLDATLKKEPKFDLVSAFPTALFPIGIYSNKLKPGDKIPDGATIAIPNDPSNGSRSILLLANAGLIKVKDIKNIDTSLHDITENPHNYKIIELEAAAIPRSLDDVTCAAINTNYALSAHLNPAKDALLRETADSFYVNIFAVRKETLKDPRLEQLRKIYQSKENAQFILNHFPGSVSIGWKE</sequence>
<dbReference type="Pfam" id="PF03180">
    <property type="entry name" value="Lipoprotein_9"/>
    <property type="match status" value="1"/>
</dbReference>
<keyword evidence="5 6" id="KW-0449">Lipoprotein</keyword>
<accession>A0A644UHB7</accession>
<evidence type="ECO:0000313" key="6">
    <source>
        <dbReference type="EMBL" id="MPL78388.1"/>
    </source>
</evidence>
<evidence type="ECO:0000256" key="4">
    <source>
        <dbReference type="ARBA" id="ARBA00023139"/>
    </source>
</evidence>
<dbReference type="SUPFAM" id="SSF53850">
    <property type="entry name" value="Periplasmic binding protein-like II"/>
    <property type="match status" value="1"/>
</dbReference>
<evidence type="ECO:0000256" key="1">
    <source>
        <dbReference type="ARBA" id="ARBA00004635"/>
    </source>
</evidence>
<name>A0A644UHB7_9ZZZZ</name>
<comment type="caution">
    <text evidence="6">The sequence shown here is derived from an EMBL/GenBank/DDBJ whole genome shotgun (WGS) entry which is preliminary data.</text>
</comment>
<evidence type="ECO:0000256" key="3">
    <source>
        <dbReference type="ARBA" id="ARBA00023136"/>
    </source>
</evidence>